<evidence type="ECO:0008006" key="3">
    <source>
        <dbReference type="Google" id="ProtNLM"/>
    </source>
</evidence>
<dbReference type="Proteomes" id="UP000008204">
    <property type="component" value="Chromosome"/>
</dbReference>
<dbReference type="RefSeq" id="WP_012597043.1">
    <property type="nucleotide sequence ID" value="NC_011726.1"/>
</dbReference>
<gene>
    <name evidence="1" type="ordered locus">PCC8801_3835</name>
</gene>
<proteinExistence type="predicted"/>
<dbReference type="KEGG" id="cyp:PCC8801_3835"/>
<dbReference type="STRING" id="41431.PCC8801_3835"/>
<evidence type="ECO:0000313" key="1">
    <source>
        <dbReference type="EMBL" id="ACK67785.1"/>
    </source>
</evidence>
<keyword evidence="2" id="KW-1185">Reference proteome</keyword>
<dbReference type="eggNOG" id="ENOG502Z80X">
    <property type="taxonomic scope" value="Bacteria"/>
</dbReference>
<dbReference type="AlphaFoldDB" id="B7K479"/>
<organism evidence="1 2">
    <name type="scientific">Rippkaea orientalis (strain PCC 8801 / RF-1)</name>
    <name type="common">Cyanothece sp. (strain PCC 8801)</name>
    <dbReference type="NCBI Taxonomy" id="41431"/>
    <lineage>
        <taxon>Bacteria</taxon>
        <taxon>Bacillati</taxon>
        <taxon>Cyanobacteriota</taxon>
        <taxon>Cyanophyceae</taxon>
        <taxon>Oscillatoriophycideae</taxon>
        <taxon>Chroococcales</taxon>
        <taxon>Aphanothecaceae</taxon>
        <taxon>Rippkaea</taxon>
        <taxon>Rippkaea orientalis</taxon>
    </lineage>
</organism>
<dbReference type="EMBL" id="CP001287">
    <property type="protein sequence ID" value="ACK67785.1"/>
    <property type="molecule type" value="Genomic_DNA"/>
</dbReference>
<dbReference type="HOGENOM" id="CLU_052036_0_0_3"/>
<sequence>MVYLIKIFLIFLLAISLNSCNLTSEKSQNQTLAIIVNQADPLSVKIGHYYRQKHHIPKRLLIEVKFAPHRSVLSPQEFQKIQAQVQSRTPANIQSYALTWARPYRVGCMSITSAFALGFDATYCAKGCTPTKPNPYFHSHSSQPYTDFGIRTTMAIAATNFEQAKQLIDRGVASDATYPQGTAYLMDTTDKARNVRAALYNNIKENLGKRLPIKVIKANSLTNQSDVLFYFTGLANIPNLETNRFVSGAIGDHLTSFGGQLTDSRQMSSLRWLEAGATGSYGTVVEPCNFPQKFPHPGLVMYYYLHGDTLINAYWKSVAWVGQGLFIGEPLARPFGRSSL</sequence>
<evidence type="ECO:0000313" key="2">
    <source>
        <dbReference type="Proteomes" id="UP000008204"/>
    </source>
</evidence>
<dbReference type="OrthoDB" id="420256at2"/>
<reference evidence="2" key="1">
    <citation type="journal article" date="2011" name="MBio">
        <title>Novel metabolic attributes of the genus Cyanothece, comprising a group of unicellular nitrogen-fixing Cyanobacteria.</title>
        <authorList>
            <person name="Bandyopadhyay A."/>
            <person name="Elvitigala T."/>
            <person name="Welsh E."/>
            <person name="Stockel J."/>
            <person name="Liberton M."/>
            <person name="Min H."/>
            <person name="Sherman L.A."/>
            <person name="Pakrasi H.B."/>
        </authorList>
    </citation>
    <scope>NUCLEOTIDE SEQUENCE [LARGE SCALE GENOMIC DNA]</scope>
    <source>
        <strain evidence="2">PCC 8801</strain>
    </source>
</reference>
<dbReference type="InterPro" id="IPR022265">
    <property type="entry name" value="CHP03790"/>
</dbReference>
<accession>B7K479</accession>
<protein>
    <recommendedName>
        <fullName evidence="3">TIGR03790 family protein</fullName>
    </recommendedName>
</protein>
<dbReference type="NCBIfam" id="TIGR03790">
    <property type="entry name" value="TIGR03790 family protein"/>
    <property type="match status" value="1"/>
</dbReference>
<name>B7K479_RIPO1</name>